<dbReference type="OrthoDB" id="8837296at2"/>
<dbReference type="EMBL" id="CP034433">
    <property type="protein sequence ID" value="AZN37431.1"/>
    <property type="molecule type" value="Genomic_DNA"/>
</dbReference>
<dbReference type="AlphaFoldDB" id="A0A3S8ZVD7"/>
<organism evidence="5 6">
    <name type="scientific">Iodobacter ciconiae</name>
    <dbReference type="NCBI Taxonomy" id="2496266"/>
    <lineage>
        <taxon>Bacteria</taxon>
        <taxon>Pseudomonadati</taxon>
        <taxon>Pseudomonadota</taxon>
        <taxon>Betaproteobacteria</taxon>
        <taxon>Neisseriales</taxon>
        <taxon>Chitinibacteraceae</taxon>
        <taxon>Iodobacter</taxon>
    </lineage>
</organism>
<dbReference type="KEGG" id="iod:EJO50_13610"/>
<sequence length="549" mass="61900">MSLRRIALPRIRPWLLFLLASFAIWIVVLETIIRPSAISLESTPMLLRLSWWLLPPLIFIFSLFTGQWALGSAKVEAAELKQNQEQELLQRATAAKASEAAKAKSQQQFSLEIRSVGITVERFRQMAIWKQLDKTNHPLKSMLSQNPDDYEWAGETRDLQTDKRANNAFENALRFWVERWPIPALVADSTGMGINSILWAENGSGLGIHMFTALGAHQGEGSDKLVQQAFQYFDDNPELPAILLLSVSTAELKDRIKDAHFVPNQPDSIVAILLTRSDRVDQYLRPYAVDVPYNINMDKTQYDIIKLWNFYWDQKDTYRISTPKAFDTMPTTYWNEKVKTLINQIDPNASQGGMIPFWNAGKAGFKATPWLPVRWTKWQIEDEYDRAPIVGHLHRPVEIDLKGKNDAAKAAAIATGWQQALATLPDGSVPQWLFYDTGADSKQVIPFSRAMSMESTPQPLDFSDAAYSYNLSQRIGNTGVSSPFVQLGLGTMRSYHKGGVSATVNLRQPERASIIMISPPTAAEKAKNKPNPYNTNRANDPDPFVSRVM</sequence>
<accession>A0A3S8ZVD7</accession>
<dbReference type="InterPro" id="IPR021531">
    <property type="entry name" value="Tla3_N"/>
</dbReference>
<evidence type="ECO:0000259" key="4">
    <source>
        <dbReference type="Pfam" id="PF20995"/>
    </source>
</evidence>
<gene>
    <name evidence="5" type="ORF">EJO50_13610</name>
</gene>
<feature type="transmembrane region" description="Helical" evidence="2">
    <location>
        <begin position="53"/>
        <end position="71"/>
    </location>
</feature>
<feature type="domain" description="Type VI lipase adapter protein Tla3 N-terminal" evidence="3">
    <location>
        <begin position="109"/>
        <end position="248"/>
    </location>
</feature>
<dbReference type="Pfam" id="PF20995">
    <property type="entry name" value="Tla3_C"/>
    <property type="match status" value="1"/>
</dbReference>
<dbReference type="Proteomes" id="UP000282438">
    <property type="component" value="Chromosome"/>
</dbReference>
<feature type="region of interest" description="Disordered" evidence="1">
    <location>
        <begin position="521"/>
        <end position="549"/>
    </location>
</feature>
<feature type="transmembrane region" description="Helical" evidence="2">
    <location>
        <begin position="12"/>
        <end position="33"/>
    </location>
</feature>
<name>A0A3S8ZVD7_9NEIS</name>
<evidence type="ECO:0000313" key="6">
    <source>
        <dbReference type="Proteomes" id="UP000282438"/>
    </source>
</evidence>
<feature type="domain" description="Type VI lipase adapter protein Tla3 C-terminal" evidence="4">
    <location>
        <begin position="391"/>
        <end position="519"/>
    </location>
</feature>
<dbReference type="Pfam" id="PF11394">
    <property type="entry name" value="Tla3_N"/>
    <property type="match status" value="1"/>
</dbReference>
<dbReference type="RefSeq" id="WP_125975025.1">
    <property type="nucleotide sequence ID" value="NZ_CP034433.1"/>
</dbReference>
<proteinExistence type="predicted"/>
<keyword evidence="2" id="KW-0472">Membrane</keyword>
<evidence type="ECO:0000259" key="3">
    <source>
        <dbReference type="Pfam" id="PF11394"/>
    </source>
</evidence>
<keyword evidence="6" id="KW-1185">Reference proteome</keyword>
<evidence type="ECO:0000313" key="5">
    <source>
        <dbReference type="EMBL" id="AZN37431.1"/>
    </source>
</evidence>
<protein>
    <submittedName>
        <fullName evidence="5">DUF2875 domain-containing protein</fullName>
    </submittedName>
</protein>
<keyword evidence="2" id="KW-1133">Transmembrane helix</keyword>
<reference evidence="5 6" key="1">
    <citation type="submission" date="2018-12" db="EMBL/GenBank/DDBJ databases">
        <title>Complete genome sequence of Iodobacter sp. H11R3.</title>
        <authorList>
            <person name="Bae J.-W."/>
        </authorList>
    </citation>
    <scope>NUCLEOTIDE SEQUENCE [LARGE SCALE GENOMIC DNA]</scope>
    <source>
        <strain evidence="5 6">H11R3</strain>
    </source>
</reference>
<evidence type="ECO:0000256" key="1">
    <source>
        <dbReference type="SAM" id="MobiDB-lite"/>
    </source>
</evidence>
<evidence type="ECO:0000256" key="2">
    <source>
        <dbReference type="SAM" id="Phobius"/>
    </source>
</evidence>
<dbReference type="InterPro" id="IPR048303">
    <property type="entry name" value="Tla3_C"/>
</dbReference>
<keyword evidence="2" id="KW-0812">Transmembrane</keyword>